<evidence type="ECO:0000313" key="2">
    <source>
        <dbReference type="Proteomes" id="UP001148662"/>
    </source>
</evidence>
<proteinExistence type="predicted"/>
<evidence type="ECO:0000313" key="1">
    <source>
        <dbReference type="EMBL" id="KAJ3557306.1"/>
    </source>
</evidence>
<reference evidence="1" key="1">
    <citation type="submission" date="2022-07" db="EMBL/GenBank/DDBJ databases">
        <title>Genome Sequence of Phlebia brevispora.</title>
        <authorList>
            <person name="Buettner E."/>
        </authorList>
    </citation>
    <scope>NUCLEOTIDE SEQUENCE</scope>
    <source>
        <strain evidence="1">MPL23</strain>
    </source>
</reference>
<comment type="caution">
    <text evidence="1">The sequence shown here is derived from an EMBL/GenBank/DDBJ whole genome shotgun (WGS) entry which is preliminary data.</text>
</comment>
<accession>A0ACC1TAU1</accession>
<gene>
    <name evidence="1" type="ORF">NM688_g1540</name>
</gene>
<organism evidence="1 2">
    <name type="scientific">Phlebia brevispora</name>
    <dbReference type="NCBI Taxonomy" id="194682"/>
    <lineage>
        <taxon>Eukaryota</taxon>
        <taxon>Fungi</taxon>
        <taxon>Dikarya</taxon>
        <taxon>Basidiomycota</taxon>
        <taxon>Agaricomycotina</taxon>
        <taxon>Agaricomycetes</taxon>
        <taxon>Polyporales</taxon>
        <taxon>Meruliaceae</taxon>
        <taxon>Phlebia</taxon>
    </lineage>
</organism>
<keyword evidence="2" id="KW-1185">Reference proteome</keyword>
<dbReference type="Proteomes" id="UP001148662">
    <property type="component" value="Unassembled WGS sequence"/>
</dbReference>
<dbReference type="EMBL" id="JANHOG010000169">
    <property type="protein sequence ID" value="KAJ3557306.1"/>
    <property type="molecule type" value="Genomic_DNA"/>
</dbReference>
<sequence length="957" mass="105338">MALVTDPDNMESPSATAVLQQILKRLEVMSEQLSSVQPATTQSKEEDEDEEIERKLREKEEAWETVVDTLKERERGTTDSWKDELNNLLIFAGLFSAIVTAFTIVSLAWLQQDPGDATNIFLAYFSLQFSSFVVAPGHVNSSSPALPLQNVTSSFVPPPYAIPVNALWVLSLTLSLISAFFAIAVQQWLRQLQLPPGISLQKAAQLLSLRFDGMMAWQVPGVIALLPLLLQIAVVLFLAGLFTLFRALNDTITILFGVSASFALGIFLFMTFSPLVSARCPYKSPLLPTILAVVQWLSYPFYLVGMVMTLVLGLLYLATFYACFDIEFDTFESIIDRTWDKLYDSSKSFGRGLLIGNLGEFWVTRECRYISKLDDNRSSDLDGFSLLDVVLFAPGSAYTKVLRSIRDVDPIWPPLIFLKAVERSFIGVTSSNEDDYTKSLNSTPARSYKVWDIERVPSAKKWFSIRHFRLGWDLLRHHIDKNDVGSRTKAIAMFLLFTYLRGVSKLTVPVAPLSRQLLRTCSIQQITDNYYGAICPRLLLVDLHVDHLPSSLDLEDIMAFMRKCCDVLLLYRAHEGPDFEVVYLCLSYSSCALVMAVAQPPVFHAVGQDIIANIDAFFQNHDHIKAIAADIQADYKDPTRADPYNTLPPILRAISEALTNLAHLYPDTLLSDPADSSSVRIARGLLKLCETLQGDELTAVAEHLGRFDEINASHAAQCKRMAHALVGCFPGEDTSADVVAPSEVIEDAAVHSVEPKPEDATRAALSTALVPFFPFVSTTVVPIPREDVSAPPMPSLEEVVGEDQGDRDSIRVPALTTPSISPAPNTPLLSRSSSKALVPCDALVPMMDFLPVLPHRGDVSSLTSSDELEHDVAIEIKPQPEHPQRAALTGKLEDGLRSDAVIYVEPDAPSSALIASIAEPSSTPLTDDHIATGFLDGAETGDGFNVPTKQLDTESAC</sequence>
<name>A0ACC1TAU1_9APHY</name>
<protein>
    <submittedName>
        <fullName evidence="1">Uncharacterized protein</fullName>
    </submittedName>
</protein>